<reference evidence="1 2" key="1">
    <citation type="journal article" date="2016" name="Nat. Commun.">
        <title>Extremotolerant tardigrade genome and improved radiotolerance of human cultured cells by tardigrade-unique protein.</title>
        <authorList>
            <person name="Hashimoto T."/>
            <person name="Horikawa D.D."/>
            <person name="Saito Y."/>
            <person name="Kuwahara H."/>
            <person name="Kozuka-Hata H."/>
            <person name="Shin-I T."/>
            <person name="Minakuchi Y."/>
            <person name="Ohishi K."/>
            <person name="Motoyama A."/>
            <person name="Aizu T."/>
            <person name="Enomoto A."/>
            <person name="Kondo K."/>
            <person name="Tanaka S."/>
            <person name="Hara Y."/>
            <person name="Koshikawa S."/>
            <person name="Sagara H."/>
            <person name="Miura T."/>
            <person name="Yokobori S."/>
            <person name="Miyagawa K."/>
            <person name="Suzuki Y."/>
            <person name="Kubo T."/>
            <person name="Oyama M."/>
            <person name="Kohara Y."/>
            <person name="Fujiyama A."/>
            <person name="Arakawa K."/>
            <person name="Katayama T."/>
            <person name="Toyoda A."/>
            <person name="Kunieda T."/>
        </authorList>
    </citation>
    <scope>NUCLEOTIDE SEQUENCE [LARGE SCALE GENOMIC DNA]</scope>
    <source>
        <strain evidence="1 2">YOKOZUNA-1</strain>
    </source>
</reference>
<evidence type="ECO:0000313" key="1">
    <source>
        <dbReference type="EMBL" id="GAV02804.1"/>
    </source>
</evidence>
<dbReference type="AlphaFoldDB" id="A0A1D1VUZ6"/>
<comment type="caution">
    <text evidence="1">The sequence shown here is derived from an EMBL/GenBank/DDBJ whole genome shotgun (WGS) entry which is preliminary data.</text>
</comment>
<name>A0A1D1VUZ6_RAMVA</name>
<dbReference type="EMBL" id="BDGG01000008">
    <property type="protein sequence ID" value="GAV02804.1"/>
    <property type="molecule type" value="Genomic_DNA"/>
</dbReference>
<proteinExistence type="predicted"/>
<organism evidence="1 2">
    <name type="scientific">Ramazzottius varieornatus</name>
    <name type="common">Water bear</name>
    <name type="synonym">Tardigrade</name>
    <dbReference type="NCBI Taxonomy" id="947166"/>
    <lineage>
        <taxon>Eukaryota</taxon>
        <taxon>Metazoa</taxon>
        <taxon>Ecdysozoa</taxon>
        <taxon>Tardigrada</taxon>
        <taxon>Eutardigrada</taxon>
        <taxon>Parachela</taxon>
        <taxon>Hypsibioidea</taxon>
        <taxon>Ramazzottiidae</taxon>
        <taxon>Ramazzottius</taxon>
    </lineage>
</organism>
<sequence>MGLDSRQLYNRDLNYGARRTRNYGTVKIMVQALSLRRYGSAYVRDRFTVIHFSTLCYRRISVLPSCPHVP</sequence>
<accession>A0A1D1VUZ6</accession>
<keyword evidence="2" id="KW-1185">Reference proteome</keyword>
<evidence type="ECO:0000313" key="2">
    <source>
        <dbReference type="Proteomes" id="UP000186922"/>
    </source>
</evidence>
<gene>
    <name evidence="1" type="primary">RvY_13324-1</name>
    <name evidence="1" type="synonym">RvY_13324.1</name>
    <name evidence="1" type="ORF">RvY_13324</name>
</gene>
<protein>
    <submittedName>
        <fullName evidence="1">Uncharacterized protein</fullName>
    </submittedName>
</protein>
<dbReference type="Proteomes" id="UP000186922">
    <property type="component" value="Unassembled WGS sequence"/>
</dbReference>